<name>A0ABN2ASX3_9ACTN</name>
<dbReference type="RefSeq" id="WP_246086778.1">
    <property type="nucleotide sequence ID" value="NZ_BAAAOR010000024.1"/>
</dbReference>
<keyword evidence="2" id="KW-1185">Reference proteome</keyword>
<evidence type="ECO:0000313" key="2">
    <source>
        <dbReference type="Proteomes" id="UP001500842"/>
    </source>
</evidence>
<dbReference type="Proteomes" id="UP001500842">
    <property type="component" value="Unassembled WGS sequence"/>
</dbReference>
<gene>
    <name evidence="1" type="ORF">GCM10009788_32260</name>
</gene>
<evidence type="ECO:0000313" key="1">
    <source>
        <dbReference type="EMBL" id="GAA1526254.1"/>
    </source>
</evidence>
<reference evidence="1 2" key="1">
    <citation type="journal article" date="2019" name="Int. J. Syst. Evol. Microbiol.">
        <title>The Global Catalogue of Microorganisms (GCM) 10K type strain sequencing project: providing services to taxonomists for standard genome sequencing and annotation.</title>
        <authorList>
            <consortium name="The Broad Institute Genomics Platform"/>
            <consortium name="The Broad Institute Genome Sequencing Center for Infectious Disease"/>
            <person name="Wu L."/>
            <person name="Ma J."/>
        </authorList>
    </citation>
    <scope>NUCLEOTIDE SEQUENCE [LARGE SCALE GENOMIC DNA]</scope>
    <source>
        <strain evidence="1 2">JCM 14942</strain>
    </source>
</reference>
<accession>A0ABN2ASX3</accession>
<protein>
    <recommendedName>
        <fullName evidence="3">FXSXX-COOH protein</fullName>
    </recommendedName>
</protein>
<organism evidence="1 2">
    <name type="scientific">Nocardioides humi</name>
    <dbReference type="NCBI Taxonomy" id="449461"/>
    <lineage>
        <taxon>Bacteria</taxon>
        <taxon>Bacillati</taxon>
        <taxon>Actinomycetota</taxon>
        <taxon>Actinomycetes</taxon>
        <taxon>Propionibacteriales</taxon>
        <taxon>Nocardioidaceae</taxon>
        <taxon>Nocardioides</taxon>
    </lineage>
</organism>
<proteinExistence type="predicted"/>
<dbReference type="EMBL" id="BAAAOR010000024">
    <property type="protein sequence ID" value="GAA1526254.1"/>
    <property type="molecule type" value="Genomic_DNA"/>
</dbReference>
<sequence length="63" mass="6256">MVADAGEGWTRVEVLDPAFLAAIAPDAELGAVAADARARLVGMIDALTEDDTADAGVDDAAGA</sequence>
<evidence type="ECO:0008006" key="3">
    <source>
        <dbReference type="Google" id="ProtNLM"/>
    </source>
</evidence>
<comment type="caution">
    <text evidence="1">The sequence shown here is derived from an EMBL/GenBank/DDBJ whole genome shotgun (WGS) entry which is preliminary data.</text>
</comment>